<reference evidence="1 2" key="1">
    <citation type="submission" date="2024-09" db="EMBL/GenBank/DDBJ databases">
        <authorList>
            <person name="Sun Q."/>
            <person name="Mori K."/>
        </authorList>
    </citation>
    <scope>NUCLEOTIDE SEQUENCE [LARGE SCALE GENOMIC DNA]</scope>
    <source>
        <strain evidence="1 2">CCM 7224</strain>
    </source>
</reference>
<organism evidence="1 2">
    <name type="scientific">Geobacillus jurassicus</name>
    <dbReference type="NCBI Taxonomy" id="235932"/>
    <lineage>
        <taxon>Bacteria</taxon>
        <taxon>Bacillati</taxon>
        <taxon>Bacillota</taxon>
        <taxon>Bacilli</taxon>
        <taxon>Bacillales</taxon>
        <taxon>Anoxybacillaceae</taxon>
        <taxon>Geobacillus</taxon>
    </lineage>
</organism>
<name>A0ABV6GYC6_9BACL</name>
<keyword evidence="2" id="KW-1185">Reference proteome</keyword>
<evidence type="ECO:0000313" key="2">
    <source>
        <dbReference type="Proteomes" id="UP001589785"/>
    </source>
</evidence>
<evidence type="ECO:0000313" key="1">
    <source>
        <dbReference type="EMBL" id="MFC0299208.1"/>
    </source>
</evidence>
<gene>
    <name evidence="1" type="ORF">ACFFHQ_18090</name>
</gene>
<protein>
    <submittedName>
        <fullName evidence="1">Uncharacterized protein</fullName>
    </submittedName>
</protein>
<dbReference type="EMBL" id="JBHLVN010000156">
    <property type="protein sequence ID" value="MFC0299208.1"/>
    <property type="molecule type" value="Genomic_DNA"/>
</dbReference>
<dbReference type="RefSeq" id="WP_382377790.1">
    <property type="nucleotide sequence ID" value="NZ_JBHLVN010000156.1"/>
</dbReference>
<dbReference type="Proteomes" id="UP001589785">
    <property type="component" value="Unassembled WGS sequence"/>
</dbReference>
<feature type="non-terminal residue" evidence="1">
    <location>
        <position position="1"/>
    </location>
</feature>
<proteinExistence type="predicted"/>
<comment type="caution">
    <text evidence="1">The sequence shown here is derived from an EMBL/GenBank/DDBJ whole genome shotgun (WGS) entry which is preliminary data.</text>
</comment>
<sequence length="85" mass="9914">RFAWWPRRASRTKVRNPRRGSFRNVTHKYFTHTNADRWKTLTIPKKKKPLSPSAKKRAPVLMDEDGARFVGKGDIACSLLLHLEL</sequence>
<accession>A0ABV6GYC6</accession>